<dbReference type="Pfam" id="PF20674">
    <property type="entry name" value="SpaA_3"/>
    <property type="match status" value="1"/>
</dbReference>
<evidence type="ECO:0000259" key="2">
    <source>
        <dbReference type="Pfam" id="PF20674"/>
    </source>
</evidence>
<evidence type="ECO:0000313" key="3">
    <source>
        <dbReference type="EMBL" id="GGS08037.1"/>
    </source>
</evidence>
<evidence type="ECO:0008006" key="5">
    <source>
        <dbReference type="Google" id="ProtNLM"/>
    </source>
</evidence>
<feature type="domain" description="DUF11" evidence="1">
    <location>
        <begin position="528"/>
        <end position="637"/>
    </location>
</feature>
<sequence>MIFCRTAPIQGLARLIWGVALLLLWLWAPGAAAQTQYGPVNVVTRYDQSCAGFRYGGVLNCTAKEFTVSADLNTADGTPPFCVAGSTMMVDLTLSLTSSNTDRYDFGIFVGKGGNDPGNYYAPNLANPSTLCTTGVLPTPPPSGQPLIFNALADTCGDLKKTSSAVQLLTMRNVPVFCDGGTGQSVGVPYLIAWGQNEGDYSKVGGCTPDNVEAGAPSKCQSGVASVSVRVGTVQMPIQAGGYVELTKQTLPDGDPQTFTFTATAPNGTYLGYSYKAADGSYSSITPVAPSASGSTSTTVTLKDDQSVRVYMSVSSTVQTLSLTEAGTAGWENGADISCANVKGTVPITKVAPRTVTASLSTTNAAATCTFTNTKSAQVTLAKSLPARVNAADQFTVSASSATGSIVGPASATTSGTGTTASTTFLVTPYTAASPNTVTLTDTVASGNSASATHYTPSLTCTGSAGSSNGTLPTNLAASTGTVQPTPGSTLSCTFTNRLPTLTITKAVSATYLKYDRQTSGSFQPKPGTLTYTVTVANTDAVARTVQITDTLPAGLQNITVQDSSGTAVPLTTTAGATLTQPVAGSATTGTDIRWTAGDLNVGETRTYTVTATPSTLGSAPSPGLSAVQNVVTLSAANQVGTRSGSASTNVIFPVMTKSVQNLTQSTAAGTSTTALPGDRLRYCIEARNAGSVTLNTYTITDEFPANTTFETGSASLTVVPTAPGTVTSGATQVSGTVASLAPNDTATLCFNVKVK</sequence>
<organism evidence="3 4">
    <name type="scientific">Deinococcus sedimenti</name>
    <dbReference type="NCBI Taxonomy" id="1867090"/>
    <lineage>
        <taxon>Bacteria</taxon>
        <taxon>Thermotogati</taxon>
        <taxon>Deinococcota</taxon>
        <taxon>Deinococci</taxon>
        <taxon>Deinococcales</taxon>
        <taxon>Deinococcaceae</taxon>
        <taxon>Deinococcus</taxon>
    </lineage>
</organism>
<dbReference type="EMBL" id="BMQN01000021">
    <property type="protein sequence ID" value="GGS08037.1"/>
    <property type="molecule type" value="Genomic_DNA"/>
</dbReference>
<reference evidence="4" key="1">
    <citation type="journal article" date="2019" name="Int. J. Syst. Evol. Microbiol.">
        <title>The Global Catalogue of Microorganisms (GCM) 10K type strain sequencing project: providing services to taxonomists for standard genome sequencing and annotation.</title>
        <authorList>
            <consortium name="The Broad Institute Genomics Platform"/>
            <consortium name="The Broad Institute Genome Sequencing Center for Infectious Disease"/>
            <person name="Wu L."/>
            <person name="Ma J."/>
        </authorList>
    </citation>
    <scope>NUCLEOTIDE SEQUENCE [LARGE SCALE GENOMIC DNA]</scope>
    <source>
        <strain evidence="4">JCM 31405</strain>
    </source>
</reference>
<protein>
    <recommendedName>
        <fullName evidence="5">DUF11 domain-containing protein</fullName>
    </recommendedName>
</protein>
<evidence type="ECO:0000313" key="4">
    <source>
        <dbReference type="Proteomes" id="UP000644548"/>
    </source>
</evidence>
<comment type="caution">
    <text evidence="3">The sequence shown here is derived from an EMBL/GenBank/DDBJ whole genome shotgun (WGS) entry which is preliminary data.</text>
</comment>
<dbReference type="Pfam" id="PF01345">
    <property type="entry name" value="DUF11"/>
    <property type="match status" value="1"/>
</dbReference>
<proteinExistence type="predicted"/>
<dbReference type="InterPro" id="IPR048834">
    <property type="entry name" value="SpaA_pre-album"/>
</dbReference>
<dbReference type="InterPro" id="IPR001434">
    <property type="entry name" value="OmcB-like_DUF11"/>
</dbReference>
<accession>A0ABQ2SCI8</accession>
<gene>
    <name evidence="3" type="ORF">GCM10008960_38060</name>
</gene>
<feature type="domain" description="SpaA-like prealbumin fold" evidence="2">
    <location>
        <begin position="378"/>
        <end position="498"/>
    </location>
</feature>
<dbReference type="NCBIfam" id="TIGR01451">
    <property type="entry name" value="B_ant_repeat"/>
    <property type="match status" value="2"/>
</dbReference>
<dbReference type="Gene3D" id="2.60.40.1140">
    <property type="entry name" value="Collagen-binding surface protein Cna, B-type domain"/>
    <property type="match status" value="1"/>
</dbReference>
<dbReference type="InterPro" id="IPR047589">
    <property type="entry name" value="DUF11_rpt"/>
</dbReference>
<name>A0ABQ2SCI8_9DEIO</name>
<keyword evidence="4" id="KW-1185">Reference proteome</keyword>
<dbReference type="Proteomes" id="UP000644548">
    <property type="component" value="Unassembled WGS sequence"/>
</dbReference>
<evidence type="ECO:0000259" key="1">
    <source>
        <dbReference type="Pfam" id="PF01345"/>
    </source>
</evidence>